<dbReference type="PANTHER" id="PTHR12266">
    <property type="entry name" value="NA+/CA2+ K+ INDEPENDENT EXCHANGER"/>
    <property type="match status" value="1"/>
</dbReference>
<keyword evidence="4" id="KW-0106">Calcium</keyword>
<dbReference type="InterPro" id="IPR036938">
    <property type="entry name" value="PAP2/HPO_sf"/>
</dbReference>
<feature type="transmembrane region" description="Helical" evidence="8">
    <location>
        <begin position="66"/>
        <end position="87"/>
    </location>
</feature>
<dbReference type="SUPFAM" id="SSF48317">
    <property type="entry name" value="Acid phosphatase/Vanadium-dependent haloperoxidase"/>
    <property type="match status" value="1"/>
</dbReference>
<dbReference type="Proteomes" id="UP000095284">
    <property type="component" value="Unplaced"/>
</dbReference>
<evidence type="ECO:0000313" key="10">
    <source>
        <dbReference type="Proteomes" id="UP000095284"/>
    </source>
</evidence>
<dbReference type="WBParaSite" id="BXY_1064900.1">
    <property type="protein sequence ID" value="BXY_1064900.1"/>
    <property type="gene ID" value="BXY_1064900"/>
</dbReference>
<name>A0A1I7SC98_BURXY</name>
<feature type="transmembrane region" description="Helical" evidence="8">
    <location>
        <begin position="476"/>
        <end position="500"/>
    </location>
</feature>
<evidence type="ECO:0000256" key="8">
    <source>
        <dbReference type="SAM" id="Phobius"/>
    </source>
</evidence>
<dbReference type="InterPro" id="IPR004837">
    <property type="entry name" value="NaCa_Exmemb"/>
</dbReference>
<dbReference type="Pfam" id="PF01569">
    <property type="entry name" value="PAP2"/>
    <property type="match status" value="1"/>
</dbReference>
<feature type="domain" description="Phosphatidic acid phosphatase type 2/haloperoxidase" evidence="9">
    <location>
        <begin position="116"/>
        <end position="260"/>
    </location>
</feature>
<accession>A0A1I7SC98</accession>
<dbReference type="Gene3D" id="1.20.1420.30">
    <property type="entry name" value="NCX, central ion-binding region"/>
    <property type="match status" value="2"/>
</dbReference>
<evidence type="ECO:0000259" key="9">
    <source>
        <dbReference type="SMART" id="SM00014"/>
    </source>
</evidence>
<dbReference type="GO" id="GO:0005432">
    <property type="term" value="F:calcium:sodium antiporter activity"/>
    <property type="evidence" value="ECO:0007669"/>
    <property type="project" value="TreeGrafter"/>
</dbReference>
<keyword evidence="7 8" id="KW-0472">Membrane</keyword>
<dbReference type="SMART" id="SM00014">
    <property type="entry name" value="acidPPc"/>
    <property type="match status" value="1"/>
</dbReference>
<dbReference type="GO" id="GO:0006874">
    <property type="term" value="P:intracellular calcium ion homeostasis"/>
    <property type="evidence" value="ECO:0007669"/>
    <property type="project" value="TreeGrafter"/>
</dbReference>
<dbReference type="AlphaFoldDB" id="A0A1I7SC98"/>
<feature type="transmembrane region" description="Helical" evidence="8">
    <location>
        <begin position="181"/>
        <end position="202"/>
    </location>
</feature>
<dbReference type="PANTHER" id="PTHR12266:SF0">
    <property type="entry name" value="MITOCHONDRIAL SODIUM_CALCIUM EXCHANGER PROTEIN"/>
    <property type="match status" value="1"/>
</dbReference>
<feature type="transmembrane region" description="Helical" evidence="8">
    <location>
        <begin position="685"/>
        <end position="703"/>
    </location>
</feature>
<feature type="transmembrane region" description="Helical" evidence="8">
    <location>
        <begin position="214"/>
        <end position="236"/>
    </location>
</feature>
<evidence type="ECO:0000256" key="2">
    <source>
        <dbReference type="ARBA" id="ARBA00022448"/>
    </source>
</evidence>
<feature type="transmembrane region" description="Helical" evidence="8">
    <location>
        <begin position="819"/>
        <end position="838"/>
    </location>
</feature>
<reference evidence="11" key="1">
    <citation type="submission" date="2016-11" db="UniProtKB">
        <authorList>
            <consortium name="WormBaseParasite"/>
        </authorList>
    </citation>
    <scope>IDENTIFICATION</scope>
</reference>
<keyword evidence="3" id="KW-0050">Antiport</keyword>
<keyword evidence="4" id="KW-0406">Ion transport</keyword>
<dbReference type="eggNOG" id="KOG2399">
    <property type="taxonomic scope" value="Eukaryota"/>
</dbReference>
<evidence type="ECO:0000256" key="7">
    <source>
        <dbReference type="ARBA" id="ARBA00023136"/>
    </source>
</evidence>
<comment type="subcellular location">
    <subcellularLocation>
        <location evidence="1">Membrane</location>
        <topology evidence="1">Multi-pass membrane protein</topology>
    </subcellularLocation>
</comment>
<feature type="transmembrane region" description="Helical" evidence="8">
    <location>
        <begin position="12"/>
        <end position="31"/>
    </location>
</feature>
<feature type="transmembrane region" description="Helical" evidence="8">
    <location>
        <begin position="418"/>
        <end position="442"/>
    </location>
</feature>
<evidence type="ECO:0000256" key="1">
    <source>
        <dbReference type="ARBA" id="ARBA00004141"/>
    </source>
</evidence>
<evidence type="ECO:0000256" key="5">
    <source>
        <dbReference type="ARBA" id="ARBA00022692"/>
    </source>
</evidence>
<dbReference type="Pfam" id="PF01699">
    <property type="entry name" value="Na_Ca_ex"/>
    <property type="match status" value="2"/>
</dbReference>
<feature type="transmembrane region" description="Helical" evidence="8">
    <location>
        <begin position="108"/>
        <end position="129"/>
    </location>
</feature>
<dbReference type="InterPro" id="IPR000326">
    <property type="entry name" value="PAP2/HPO"/>
</dbReference>
<evidence type="ECO:0000256" key="3">
    <source>
        <dbReference type="ARBA" id="ARBA00022449"/>
    </source>
</evidence>
<evidence type="ECO:0000256" key="4">
    <source>
        <dbReference type="ARBA" id="ARBA00022568"/>
    </source>
</evidence>
<evidence type="ECO:0000256" key="6">
    <source>
        <dbReference type="ARBA" id="ARBA00022989"/>
    </source>
</evidence>
<feature type="transmembrane region" description="Helical" evidence="8">
    <location>
        <begin position="792"/>
        <end position="812"/>
    </location>
</feature>
<dbReference type="Gene3D" id="1.20.144.10">
    <property type="entry name" value="Phosphatidic acid phosphatase type 2/haloperoxidase"/>
    <property type="match status" value="1"/>
</dbReference>
<feature type="transmembrane region" description="Helical" evidence="8">
    <location>
        <begin position="752"/>
        <end position="780"/>
    </location>
</feature>
<dbReference type="InterPro" id="IPR051359">
    <property type="entry name" value="CaCA_antiporter"/>
</dbReference>
<keyword evidence="2" id="KW-0813">Transport</keyword>
<feature type="transmembrane region" description="Helical" evidence="8">
    <location>
        <begin position="242"/>
        <end position="259"/>
    </location>
</feature>
<organism evidence="10 11">
    <name type="scientific">Bursaphelenchus xylophilus</name>
    <name type="common">Pinewood nematode worm</name>
    <name type="synonym">Aphelenchoides xylophilus</name>
    <dbReference type="NCBI Taxonomy" id="6326"/>
    <lineage>
        <taxon>Eukaryota</taxon>
        <taxon>Metazoa</taxon>
        <taxon>Ecdysozoa</taxon>
        <taxon>Nematoda</taxon>
        <taxon>Chromadorea</taxon>
        <taxon>Rhabditida</taxon>
        <taxon>Tylenchina</taxon>
        <taxon>Tylenchomorpha</taxon>
        <taxon>Aphelenchoidea</taxon>
        <taxon>Aphelenchoididae</taxon>
        <taxon>Bursaphelenchus</taxon>
    </lineage>
</organism>
<keyword evidence="4" id="KW-0109">Calcium transport</keyword>
<evidence type="ECO:0000313" key="11">
    <source>
        <dbReference type="WBParaSite" id="BXY_1064900.1"/>
    </source>
</evidence>
<protein>
    <submittedName>
        <fullName evidence="11">AcidPPc domain-containing protein</fullName>
    </submittedName>
</protein>
<sequence>MESTVKNKKLPLPYIRYIIDAIIVLGISLGTDFLGRLIGPSEIGFYCNDRSIRYKYQEERLGNGFLAFYSLIPNFILVFIVETYRILRIDGIEEFSKYEVGRSKAQRIFVRVATIYGYHTASIAAVGFICNTVKYPLGILRPHFLDICRPNIGYDHCNTTELITDYHCTSGLTGQIREARLSFFSAHACLCIGSATFAVIYLQDRLYGCLYSDVILLLIQSAYFCSSLAVACTRILDHYHHPYDVIVGALVGIVVVTICKPPKMSVDFKAAYAALVQGLQNQTRLPSYMQSDDDFDDACSLQVGWSREQSCNYVTTHYDNCEGGGYLPWTQIIYCQPTELTEVLLLLVSIFWLLQLFILLAVSADEFLSTNITTIADKFGISQSVAGVTLVAFGNGAPDIFSAIASAVSDESPKAGLAIGQLLGGGMFITTIVVPVVIFIAPIQMDPIPTLRNLGFYVVALLWLGMILFLRNTLMIWQSVGFLFIYIVYALTVVSGRMLLRLQKWREAKDAMFVRPSTGHPNRRESHPNTISGTLANLERSNTIKPAASSESSMYSRAEDDALPCQDVSLQGIALDFFNRLNCINVEEFKNASIYLKIFQIFQFPWMILLTLSTPLAQPPWCKALTSLHVVVSPLFLLFAFQLFDSDIFGIQFPLWAMSLILSGILLAFVLLFTKVNQEPKYYKLIACCCGFVVSVGWVYVVAAEVVSAVQMLGVLSHLSPEILGVTILGWTNSIGDLVADSSLARQGYSHMALAAAFGGPLFNLLIGFGLSFTIALLQGKTVEIDVDIEKIFMYGFMCISVVGSLTILVLSRFRTHKFYAMLLFCVYFLFMVALILAETVFRAVSVDFICDLK</sequence>
<keyword evidence="5 8" id="KW-0812">Transmembrane</keyword>
<dbReference type="InterPro" id="IPR044880">
    <property type="entry name" value="NCX_ion-bd_dom_sf"/>
</dbReference>
<dbReference type="GO" id="GO:0016020">
    <property type="term" value="C:membrane"/>
    <property type="evidence" value="ECO:0007669"/>
    <property type="project" value="UniProtKB-SubCell"/>
</dbReference>
<feature type="transmembrane region" description="Helical" evidence="8">
    <location>
        <begin position="653"/>
        <end position="673"/>
    </location>
</feature>
<feature type="transmembrane region" description="Helical" evidence="8">
    <location>
        <begin position="343"/>
        <end position="364"/>
    </location>
</feature>
<proteinExistence type="predicted"/>
<feature type="transmembrane region" description="Helical" evidence="8">
    <location>
        <begin position="723"/>
        <end position="740"/>
    </location>
</feature>
<feature type="transmembrane region" description="Helical" evidence="8">
    <location>
        <begin position="621"/>
        <end position="641"/>
    </location>
</feature>
<feature type="transmembrane region" description="Helical" evidence="8">
    <location>
        <begin position="454"/>
        <end position="470"/>
    </location>
</feature>
<keyword evidence="6 8" id="KW-1133">Transmembrane helix</keyword>